<protein>
    <submittedName>
        <fullName evidence="3">NERD domain-containing protein</fullName>
    </submittedName>
</protein>
<comment type="caution">
    <text evidence="3">The sequence shown here is derived from an EMBL/GenBank/DDBJ whole genome shotgun (WGS) entry which is preliminary data.</text>
</comment>
<dbReference type="RefSeq" id="WP_138944112.1">
    <property type="nucleotide sequence ID" value="NZ_JAAXPC010000017.1"/>
</dbReference>
<dbReference type="AlphaFoldDB" id="A0A846WVC2"/>
<dbReference type="InterPro" id="IPR011528">
    <property type="entry name" value="NERD"/>
</dbReference>
<proteinExistence type="predicted"/>
<gene>
    <name evidence="3" type="ORF">HGA05_22650</name>
</gene>
<dbReference type="Proteomes" id="UP000563898">
    <property type="component" value="Unassembled WGS sequence"/>
</dbReference>
<reference evidence="3 4" key="1">
    <citation type="submission" date="2020-04" db="EMBL/GenBank/DDBJ databases">
        <title>MicrobeNet Type strains.</title>
        <authorList>
            <person name="Nicholson A.C."/>
        </authorList>
    </citation>
    <scope>NUCLEOTIDE SEQUENCE [LARGE SCALE GENOMIC DNA]</scope>
    <source>
        <strain evidence="3 4">ATCC BAA-14</strain>
    </source>
</reference>
<accession>A0A846WVC2</accession>
<evidence type="ECO:0000259" key="2">
    <source>
        <dbReference type="Pfam" id="PF08378"/>
    </source>
</evidence>
<dbReference type="EMBL" id="JAAXPC010000017">
    <property type="protein sequence ID" value="NKY04371.1"/>
    <property type="molecule type" value="Genomic_DNA"/>
</dbReference>
<evidence type="ECO:0000313" key="3">
    <source>
        <dbReference type="EMBL" id="NKY04371.1"/>
    </source>
</evidence>
<dbReference type="Pfam" id="PF08378">
    <property type="entry name" value="NERD"/>
    <property type="match status" value="1"/>
</dbReference>
<feature type="domain" description="NERD" evidence="2">
    <location>
        <begin position="45"/>
        <end position="114"/>
    </location>
</feature>
<name>A0A846WVC2_9ACTN</name>
<evidence type="ECO:0000256" key="1">
    <source>
        <dbReference type="SAM" id="MobiDB-lite"/>
    </source>
</evidence>
<evidence type="ECO:0000313" key="4">
    <source>
        <dbReference type="Proteomes" id="UP000563898"/>
    </source>
</evidence>
<organism evidence="3 4">
    <name type="scientific">Gordonia polyisoprenivorans</name>
    <dbReference type="NCBI Taxonomy" id="84595"/>
    <lineage>
        <taxon>Bacteria</taxon>
        <taxon>Bacillati</taxon>
        <taxon>Actinomycetota</taxon>
        <taxon>Actinomycetes</taxon>
        <taxon>Mycobacteriales</taxon>
        <taxon>Gordoniaceae</taxon>
        <taxon>Gordonia</taxon>
    </lineage>
</organism>
<sequence>MSHPGPYQSAVPLPSPLEQPEFGLPGEGLVSHQALNAMDEGPLLKGLVGEQKSAALFKTEITKYQVKHVIQIVHGLRFPGTESADIDHALVCGDRVLLVDSKYWAPDRYRWYGESILAGPDDDPRLVRSNFLTASRRFAKIVAPAYVAPIILVHRSRPGDLSLDNTHRGEHPELFAADEGFKTQIAWLLQGIPIVNGTVDWTLFQQWQTATMTKVLEQKDGTPQAQRKAALEALAAQQEQQRLLRAQRSEELTRQAIEFRENRQRKKAAKRRQEQQRIAASKQAERDRLQRQILEQQRAINNQQLPFWKQRR</sequence>
<feature type="region of interest" description="Disordered" evidence="1">
    <location>
        <begin position="262"/>
        <end position="284"/>
    </location>
</feature>